<protein>
    <recommendedName>
        <fullName evidence="4">Lipoprotein</fullName>
    </recommendedName>
</protein>
<gene>
    <name evidence="2" type="ORF">ACFQ1G_05725</name>
</gene>
<dbReference type="PROSITE" id="PS51257">
    <property type="entry name" value="PROKAR_LIPOPROTEIN"/>
    <property type="match status" value="1"/>
</dbReference>
<proteinExistence type="predicted"/>
<feature type="signal peptide" evidence="1">
    <location>
        <begin position="1"/>
        <end position="18"/>
    </location>
</feature>
<comment type="caution">
    <text evidence="2">The sequence shown here is derived from an EMBL/GenBank/DDBJ whole genome shotgun (WGS) entry which is preliminary data.</text>
</comment>
<evidence type="ECO:0008006" key="4">
    <source>
        <dbReference type="Google" id="ProtNLM"/>
    </source>
</evidence>
<dbReference type="Proteomes" id="UP001597100">
    <property type="component" value="Unassembled WGS sequence"/>
</dbReference>
<keyword evidence="3" id="KW-1185">Reference proteome</keyword>
<dbReference type="RefSeq" id="WP_380737466.1">
    <property type="nucleotide sequence ID" value="NZ_JBHTJP010000032.1"/>
</dbReference>
<name>A0ABW3IDY9_9FLAO</name>
<keyword evidence="1" id="KW-0732">Signal</keyword>
<evidence type="ECO:0000256" key="1">
    <source>
        <dbReference type="SAM" id="SignalP"/>
    </source>
</evidence>
<evidence type="ECO:0000313" key="2">
    <source>
        <dbReference type="EMBL" id="MFD0976282.1"/>
    </source>
</evidence>
<evidence type="ECO:0000313" key="3">
    <source>
        <dbReference type="Proteomes" id="UP001597100"/>
    </source>
</evidence>
<organism evidence="2 3">
    <name type="scientific">Salinimicrobium gaetbulicola</name>
    <dbReference type="NCBI Taxonomy" id="999702"/>
    <lineage>
        <taxon>Bacteria</taxon>
        <taxon>Pseudomonadati</taxon>
        <taxon>Bacteroidota</taxon>
        <taxon>Flavobacteriia</taxon>
        <taxon>Flavobacteriales</taxon>
        <taxon>Flavobacteriaceae</taxon>
        <taxon>Salinimicrobium</taxon>
    </lineage>
</organism>
<accession>A0ABW3IDY9</accession>
<sequence>MRKLILLFIVLLSVGCTGVKTTTSGLENEAFLVFLGNPENYDSGVEVSIDGKTSFSAEVQKNHADRPKGKVYAISTGQHLVSVAHNNEIIYQKRIFVSAQETKKIILP</sequence>
<reference evidence="3" key="1">
    <citation type="journal article" date="2019" name="Int. J. Syst. Evol. Microbiol.">
        <title>The Global Catalogue of Microorganisms (GCM) 10K type strain sequencing project: providing services to taxonomists for standard genome sequencing and annotation.</title>
        <authorList>
            <consortium name="The Broad Institute Genomics Platform"/>
            <consortium name="The Broad Institute Genome Sequencing Center for Infectious Disease"/>
            <person name="Wu L."/>
            <person name="Ma J."/>
        </authorList>
    </citation>
    <scope>NUCLEOTIDE SEQUENCE [LARGE SCALE GENOMIC DNA]</scope>
    <source>
        <strain evidence="3">CCUG 60898</strain>
    </source>
</reference>
<feature type="chain" id="PRO_5047501792" description="Lipoprotein" evidence="1">
    <location>
        <begin position="19"/>
        <end position="108"/>
    </location>
</feature>
<dbReference type="EMBL" id="JBHTJP010000032">
    <property type="protein sequence ID" value="MFD0976282.1"/>
    <property type="molecule type" value="Genomic_DNA"/>
</dbReference>